<dbReference type="NCBIfam" id="TIGR02532">
    <property type="entry name" value="IV_pilin_GFxxxE"/>
    <property type="match status" value="1"/>
</dbReference>
<keyword evidence="1" id="KW-0812">Transmembrane</keyword>
<dbReference type="InterPro" id="IPR012902">
    <property type="entry name" value="N_methyl_site"/>
</dbReference>
<evidence type="ECO:0000313" key="2">
    <source>
        <dbReference type="EMBL" id="MBC1304434.1"/>
    </source>
</evidence>
<comment type="caution">
    <text evidence="2">The sequence shown here is derived from an EMBL/GenBank/DDBJ whole genome shotgun (WGS) entry which is preliminary data.</text>
</comment>
<evidence type="ECO:0000313" key="3">
    <source>
        <dbReference type="Proteomes" id="UP000570851"/>
    </source>
</evidence>
<organism evidence="2 3">
    <name type="scientific">Trichormus variabilis N2B</name>
    <dbReference type="NCBI Taxonomy" id="2681315"/>
    <lineage>
        <taxon>Bacteria</taxon>
        <taxon>Bacillati</taxon>
        <taxon>Cyanobacteriota</taxon>
        <taxon>Cyanophyceae</taxon>
        <taxon>Nostocales</taxon>
        <taxon>Nostocaceae</taxon>
        <taxon>Trichormus</taxon>
    </lineage>
</organism>
<name>A0ABR6SDU3_ANAVA</name>
<protein>
    <submittedName>
        <fullName evidence="2">Type II secretion system protein</fullName>
    </submittedName>
</protein>
<accession>A0ABR6SDU3</accession>
<feature type="transmembrane region" description="Helical" evidence="1">
    <location>
        <begin position="41"/>
        <end position="63"/>
    </location>
</feature>
<gene>
    <name evidence="2" type="ORF">GNE12_21175</name>
</gene>
<keyword evidence="3" id="KW-1185">Reference proteome</keyword>
<dbReference type="SUPFAM" id="SSF54523">
    <property type="entry name" value="Pili subunits"/>
    <property type="match status" value="1"/>
</dbReference>
<proteinExistence type="predicted"/>
<dbReference type="Pfam" id="PF07963">
    <property type="entry name" value="N_methyl"/>
    <property type="match status" value="1"/>
</dbReference>
<dbReference type="InterPro" id="IPR045584">
    <property type="entry name" value="Pilin-like"/>
</dbReference>
<evidence type="ECO:0000256" key="1">
    <source>
        <dbReference type="SAM" id="Phobius"/>
    </source>
</evidence>
<reference evidence="2 3" key="1">
    <citation type="submission" date="2019-11" db="EMBL/GenBank/DDBJ databases">
        <title>Comparison of genomes from free-living endosymbiotic cyanobacteria isolated from Azolla.</title>
        <authorList>
            <person name="Thiel T."/>
            <person name="Pratte B."/>
        </authorList>
    </citation>
    <scope>NUCLEOTIDE SEQUENCE [LARGE SCALE GENOMIC DNA]</scope>
    <source>
        <strain evidence="2 3">N2B</strain>
    </source>
</reference>
<dbReference type="PROSITE" id="PS00409">
    <property type="entry name" value="PROKAR_NTER_METHYL"/>
    <property type="match status" value="1"/>
</dbReference>
<dbReference type="Gene3D" id="3.30.700.10">
    <property type="entry name" value="Glycoprotein, Type 4 Pilin"/>
    <property type="match status" value="1"/>
</dbReference>
<keyword evidence="1" id="KW-1133">Transmembrane helix</keyword>
<keyword evidence="1" id="KW-0472">Membrane</keyword>
<dbReference type="EMBL" id="JACKZP010000107">
    <property type="protein sequence ID" value="MBC1304434.1"/>
    <property type="molecule type" value="Genomic_DNA"/>
</dbReference>
<dbReference type="Proteomes" id="UP000570851">
    <property type="component" value="Unassembled WGS sequence"/>
</dbReference>
<sequence>MYSVALLTLQKFNCNLLLVRLRQRNLIGKHLYILESRKLDAGFSLVEMIAVVLMIGILAAIALPSWSAYVNRQRVTKANEVVLSAIQDAQRQAKQKKLSYSVSFKTDNNIPQLAVYSGTTPTNWRNLGEDLDIKTGTMRLGTNLSNVNTASASVTYAANFNTSAPQTITFDYMGTLANANFGTPPTGSDEAPGIKVVVANNNIKRCVILKTLLGATLTDKDDKCN</sequence>